<dbReference type="Proteomes" id="UP000613740">
    <property type="component" value="Unassembled WGS sequence"/>
</dbReference>
<dbReference type="OrthoDB" id="560381at2759"/>
<evidence type="ECO:0000313" key="3">
    <source>
        <dbReference type="Proteomes" id="UP000613740"/>
    </source>
</evidence>
<evidence type="ECO:0000256" key="1">
    <source>
        <dbReference type="SAM" id="MobiDB-lite"/>
    </source>
</evidence>
<dbReference type="InterPro" id="IPR036628">
    <property type="entry name" value="Clp_N_dom_sf"/>
</dbReference>
<gene>
    <name evidence="2" type="ORF">HYH02_001047</name>
</gene>
<keyword evidence="3" id="KW-1185">Reference proteome</keyword>
<proteinExistence type="predicted"/>
<name>A0A835WTM9_9CHLO</name>
<feature type="compositionally biased region" description="Low complexity" evidence="1">
    <location>
        <begin position="853"/>
        <end position="872"/>
    </location>
</feature>
<feature type="compositionally biased region" description="Gly residues" evidence="1">
    <location>
        <begin position="876"/>
        <end position="885"/>
    </location>
</feature>
<feature type="region of interest" description="Disordered" evidence="1">
    <location>
        <begin position="629"/>
        <end position="660"/>
    </location>
</feature>
<accession>A0A835WTM9</accession>
<comment type="caution">
    <text evidence="2">The sequence shown here is derived from an EMBL/GenBank/DDBJ whole genome shotgun (WGS) entry which is preliminary data.</text>
</comment>
<organism evidence="2 3">
    <name type="scientific">Chlamydomonas schloesseri</name>
    <dbReference type="NCBI Taxonomy" id="2026947"/>
    <lineage>
        <taxon>Eukaryota</taxon>
        <taxon>Viridiplantae</taxon>
        <taxon>Chlorophyta</taxon>
        <taxon>core chlorophytes</taxon>
        <taxon>Chlorophyceae</taxon>
        <taxon>CS clade</taxon>
        <taxon>Chlamydomonadales</taxon>
        <taxon>Chlamydomonadaceae</taxon>
        <taxon>Chlamydomonas</taxon>
    </lineage>
</organism>
<feature type="compositionally biased region" description="Low complexity" evidence="1">
    <location>
        <begin position="972"/>
        <end position="994"/>
    </location>
</feature>
<evidence type="ECO:0000313" key="2">
    <source>
        <dbReference type="EMBL" id="KAG2454004.1"/>
    </source>
</evidence>
<dbReference type="AlphaFoldDB" id="A0A835WTM9"/>
<reference evidence="2" key="1">
    <citation type="journal article" date="2020" name="bioRxiv">
        <title>Comparative genomics of Chlamydomonas.</title>
        <authorList>
            <person name="Craig R.J."/>
            <person name="Hasan A.R."/>
            <person name="Ness R.W."/>
            <person name="Keightley P.D."/>
        </authorList>
    </citation>
    <scope>NUCLEOTIDE SEQUENCE</scope>
    <source>
        <strain evidence="2">CCAP 11/173</strain>
    </source>
</reference>
<protein>
    <submittedName>
        <fullName evidence="2">Uncharacterized protein</fullName>
    </submittedName>
</protein>
<feature type="region of interest" description="Disordered" evidence="1">
    <location>
        <begin position="850"/>
        <end position="1005"/>
    </location>
</feature>
<dbReference type="EMBL" id="JAEHOD010000002">
    <property type="protein sequence ID" value="KAG2454004.1"/>
    <property type="molecule type" value="Genomic_DNA"/>
</dbReference>
<dbReference type="Gene3D" id="1.10.1780.10">
    <property type="entry name" value="Clp, N-terminal domain"/>
    <property type="match status" value="1"/>
</dbReference>
<sequence>MRAVAAQSILDQHCSPQLLWLLEDATRVAVEQQRLEMRSALTGSAGSSSSRPAVVTSAHLALAALAADWEPTTPAAAAAGDATCCGVRGVLHHSAGLTLLQCARVLAARVAEEEGGGSGVGGREREWVGTEQRQPGWCYSPAAQHFLMQAYRWAVFTGCDMVQPCHLLWALAADPRAHYSAGRTDPLSDGCVVAAEEWVPPLVWLLERAEGLTRPARVYEQDGGDGPADPAVPHVVGHRNLHTRLNGPVPNSMEELCGLLRSCRETGLVPSRRQLQALGSRLKGLWNAKYMSSDLQTQLSPPPPQLQLVTRLAPGAPWWPLFVEALEAFAALGYRPPPLLPSDRAKHVHGSYALPVPPFGAAAASNAAADTVLAWCGADAVLRFCLQGDGMPYDLSSWLSSEHALPPELLDRMPSFNARAQQALLALADHMMRLGTIADTAEWAAPFVRRCAALHREAAAALISGAGSEDGSSCGWMTRQTVAAQRRCLLAFLASPSGTWLLYKGLCRIEDFGMLGSCGGGSRVGGEGTSSSATVEAALGLREAVPLERRAWLLDEVLITPQRDSSTPKGDVARAWKAAVWASLAGESCAASIRATISTQCRMAAGLQEAHLPVPVEWLKQLASYAEGSSSGSSSGIGSGSSAESGSTGSSSSSGSSSGTSNIELVDALELMLDAAAEYGVAVSPGVVRGSVPGACVTATPIAIATSMALAAHAVPAAAAPAGGAAPASPAGAWAGSSSTCYCPAVDPELLGQLAAMVEASAAAGFVHMSLDLLHSLNTVAARTAGAAGTAAIRLAAARTLAIAVAQAPLWELRGRGGVLGEAIGFGYSSQQPLELTAMRREAVAVGAGGRQGQAQEGGSAAAAQDACLAGERSGEAGGGDGPGRGESSVVMTSSSPPAMTVQEGVGRLSHQPSSPTSGATGEGKGATAAHGHTYQQHYHPSPPAIGYQQQQQQQKQKQKQKQAQRTDPQRVRASAPAAAAASRAGSAGVPAAGTGTGTGTTQRRWVTLRGRSIQLYGQAPPPDASATLPRAEHDAALAAKLRALGWQELSAVRPPHRAGVYWLGLRHARGVTPLYHGQGSYLDERLGAHRQVLEGRRGLNSKRLYWGLRLAAVVGTVVVAYEPTPGSKPAEAAELARRNYAFNTILNGGTRVREGLRAVGLEDWELNRIWSNGAGAK</sequence>